<keyword evidence="3" id="KW-1185">Reference proteome</keyword>
<evidence type="ECO:0000259" key="1">
    <source>
        <dbReference type="Pfam" id="PF09093"/>
    </source>
</evidence>
<dbReference type="Proteomes" id="UP001226020">
    <property type="component" value="Unassembled WGS sequence"/>
</dbReference>
<dbReference type="SUPFAM" id="SSF48230">
    <property type="entry name" value="Chondroitin AC/alginate lyase"/>
    <property type="match status" value="1"/>
</dbReference>
<evidence type="ECO:0000313" key="3">
    <source>
        <dbReference type="Proteomes" id="UP001226020"/>
    </source>
</evidence>
<sequence length="68" mass="8094">MTRFMSVYTVGTENSLKPDSSGYHHHNNYELYMYAYKNLIDILMLLENTDFQVDKSAYLVFRDAIMHH</sequence>
<comment type="caution">
    <text evidence="2">The sequence shown here is derived from an EMBL/GenBank/DDBJ whole genome shotgun (WGS) entry which is preliminary data.</text>
</comment>
<protein>
    <submittedName>
        <fullName evidence="2">Chondroitinase family polysaccharide lyase</fullName>
    </submittedName>
</protein>
<gene>
    <name evidence="2" type="ORF">QJU57_01950</name>
</gene>
<dbReference type="InterPro" id="IPR015177">
    <property type="entry name" value="Lyase_catalyt"/>
</dbReference>
<proteinExistence type="predicted"/>
<evidence type="ECO:0000313" key="2">
    <source>
        <dbReference type="EMBL" id="MDP8147839.1"/>
    </source>
</evidence>
<dbReference type="EMBL" id="JASAXT010000003">
    <property type="protein sequence ID" value="MDP8147839.1"/>
    <property type="molecule type" value="Genomic_DNA"/>
</dbReference>
<dbReference type="InterPro" id="IPR008929">
    <property type="entry name" value="Chondroitin_lyas"/>
</dbReference>
<reference evidence="2 3" key="1">
    <citation type="journal article" date="2023" name="Front. Microbiol.">
        <title>Phylogeography and host specificity of Pasteurellaceae pathogenic to sea-farmed fish in the north-east Atlantic.</title>
        <authorList>
            <person name="Gulla S."/>
            <person name="Colquhoun D.J."/>
            <person name="Olsen A.B."/>
            <person name="Spilsberg B."/>
            <person name="Lagesen K."/>
            <person name="Aakesson C.P."/>
            <person name="Strom S."/>
            <person name="Manji F."/>
            <person name="Birkbeck T.H."/>
            <person name="Nilsen H.K."/>
        </authorList>
    </citation>
    <scope>NUCLEOTIDE SEQUENCE [LARGE SCALE GENOMIC DNA]</scope>
    <source>
        <strain evidence="2 3">NVIB3131</strain>
    </source>
</reference>
<dbReference type="GO" id="GO:0016829">
    <property type="term" value="F:lyase activity"/>
    <property type="evidence" value="ECO:0007669"/>
    <property type="project" value="UniProtKB-KW"/>
</dbReference>
<keyword evidence="2" id="KW-0456">Lyase</keyword>
<accession>A0AAW8CGT6</accession>
<dbReference type="Pfam" id="PF09093">
    <property type="entry name" value="Lyase_catalyt"/>
    <property type="match status" value="1"/>
</dbReference>
<dbReference type="Gene3D" id="1.50.10.100">
    <property type="entry name" value="Chondroitin AC/alginate lyase"/>
    <property type="match status" value="1"/>
</dbReference>
<organism evidence="2 3">
    <name type="scientific">Phocoenobacter atlanticus subsp. atlanticus</name>
    <dbReference type="NCBI Taxonomy" id="3061285"/>
    <lineage>
        <taxon>Bacteria</taxon>
        <taxon>Pseudomonadati</taxon>
        <taxon>Pseudomonadota</taxon>
        <taxon>Gammaproteobacteria</taxon>
        <taxon>Pasteurellales</taxon>
        <taxon>Pasteurellaceae</taxon>
        <taxon>Phocoenobacter</taxon>
        <taxon>Phocoenobacter atlanticus</taxon>
    </lineage>
</organism>
<name>A0AAW8CGT6_9PAST</name>
<feature type="domain" description="Lyase catalytic" evidence="1">
    <location>
        <begin position="8"/>
        <end position="66"/>
    </location>
</feature>
<dbReference type="AlphaFoldDB" id="A0AAW8CGT6"/>